<evidence type="ECO:0000256" key="3">
    <source>
        <dbReference type="PROSITE-ProRule" id="PRU00221"/>
    </source>
</evidence>
<dbReference type="Proteomes" id="UP001558713">
    <property type="component" value="Unassembled WGS sequence"/>
</dbReference>
<dbReference type="PROSITE" id="PS50082">
    <property type="entry name" value="WD_REPEATS_2"/>
    <property type="match status" value="1"/>
</dbReference>
<dbReference type="InterPro" id="IPR027728">
    <property type="entry name" value="Topless_fam"/>
</dbReference>
<dbReference type="SMART" id="SM00668">
    <property type="entry name" value="CTLH"/>
    <property type="match status" value="2"/>
</dbReference>
<keyword evidence="1 3" id="KW-0853">WD repeat</keyword>
<feature type="domain" description="CTLH" evidence="5">
    <location>
        <begin position="221"/>
        <end position="279"/>
    </location>
</feature>
<dbReference type="PROSITE" id="PS50294">
    <property type="entry name" value="WD_REPEATS_REGION"/>
    <property type="match status" value="1"/>
</dbReference>
<dbReference type="InterPro" id="IPR001680">
    <property type="entry name" value="WD40_rpt"/>
</dbReference>
<comment type="caution">
    <text evidence="6">The sequence shown here is derived from an EMBL/GenBank/DDBJ whole genome shotgun (WGS) entry which is preliminary data.</text>
</comment>
<feature type="repeat" description="WD" evidence="3">
    <location>
        <begin position="544"/>
        <end position="576"/>
    </location>
</feature>
<dbReference type="AlphaFoldDB" id="A0ABD1BIJ9"/>
<dbReference type="SMART" id="SM00320">
    <property type="entry name" value="WD40"/>
    <property type="match status" value="4"/>
</dbReference>
<dbReference type="SMART" id="SM00667">
    <property type="entry name" value="LisH"/>
    <property type="match status" value="2"/>
</dbReference>
<dbReference type="SUPFAM" id="SSF50978">
    <property type="entry name" value="WD40 repeat-like"/>
    <property type="match status" value="1"/>
</dbReference>
<dbReference type="EMBL" id="JBANAX010000044">
    <property type="protein sequence ID" value="KAL1224900.1"/>
    <property type="molecule type" value="Genomic_DNA"/>
</dbReference>
<evidence type="ECO:0000313" key="7">
    <source>
        <dbReference type="EMBL" id="KAL1224900.1"/>
    </source>
</evidence>
<dbReference type="PROSITE" id="PS50897">
    <property type="entry name" value="CTLH"/>
    <property type="match status" value="1"/>
</dbReference>
<accession>A0ABD1BIJ9</accession>
<gene>
    <name evidence="6" type="ORF">V5N11_030233</name>
    <name evidence="7" type="ORF">V5N11_035208</name>
</gene>
<proteinExistence type="predicted"/>
<feature type="compositionally biased region" description="Acidic residues" evidence="4">
    <location>
        <begin position="738"/>
        <end position="748"/>
    </location>
</feature>
<dbReference type="InterPro" id="IPR054080">
    <property type="entry name" value="TPR1-like_2nd"/>
</dbReference>
<dbReference type="InterPro" id="IPR015943">
    <property type="entry name" value="WD40/YVTN_repeat-like_dom_sf"/>
</dbReference>
<evidence type="ECO:0000259" key="5">
    <source>
        <dbReference type="PROSITE" id="PS50897"/>
    </source>
</evidence>
<dbReference type="Gene3D" id="2.130.10.10">
    <property type="entry name" value="YVTN repeat-like/Quinoprotein amine dehydrogenase"/>
    <property type="match status" value="1"/>
</dbReference>
<evidence type="ECO:0000256" key="4">
    <source>
        <dbReference type="SAM" id="MobiDB-lite"/>
    </source>
</evidence>
<evidence type="ECO:0000256" key="2">
    <source>
        <dbReference type="ARBA" id="ARBA00022737"/>
    </source>
</evidence>
<evidence type="ECO:0000313" key="8">
    <source>
        <dbReference type="Proteomes" id="UP001558713"/>
    </source>
</evidence>
<dbReference type="PANTHER" id="PTHR44083">
    <property type="entry name" value="TOPLESS-RELATED PROTEIN 1-RELATED"/>
    <property type="match status" value="1"/>
</dbReference>
<keyword evidence="8" id="KW-1185">Reference proteome</keyword>
<dbReference type="InterPro" id="IPR006595">
    <property type="entry name" value="CTLH_C"/>
</dbReference>
<protein>
    <submittedName>
        <fullName evidence="6">Topless-related protein 4</fullName>
    </submittedName>
</protein>
<sequence length="754" mass="84615">MILDETNRKNLIFLILQFLSEEGYEKSLHLLEQDSGIFFNFSYFSNVILDGNWKEAEDYLSAFTTPDVNTFSRNMFLDLFKWKASEASDRSGSSESVNIFYKDLRRIPVLKDDSFNDLVEVIAVDDMRVPDQTYCVDKASVRAKLCVDLLELADNNPSLLGKRVFPKLYKSALMSLISLICPNCSGAKGGLKEDLICLILQFLHEAKYKNTLHKLEQEAKVFFNLNYLGEVMKLGKLDKAEEYLAAFTISDNNKYSKAMFLEIQKLKCLESTKWEVTAPPGSPDNMSPKRKLHASVGMLAKKNPVLRDKLEFPSMEKSRLSTLIKQTMDWWTPRTCNTPNSLENVPVVPYLCRTPSSLKNKFNKTGPRKKADNFRGKEINDPSECNALVLPDYCSEERIVRLTYSPSGDYILALAEDTTHKLWTWSSGQNEFCKHTPRMLKENVFPQPRLHEPQSGKTMKNEVATSVQNSTSCFAIKGSYLFSTSGGKIAVFDVKSFEKLAAFGSHTPTATHFIFIPGDLLAVGLDDGSIFIHCLSSRKVIEKLEGHDQRITCLAFSRCFNVLISSGANGELCVWNSKSWVKVKRNKSSDKICTRHNHESSSVVTHIQFDPYEIELLVVHEGWIGVYEARTLDLLMQWVPDASNGLITSATYSSDGENIYVGFRSGSIKILDSKPLVTICRINLTAFTQPGPSNMRLEVYPTVVAAHPSHPSQISAGLSNGKVIVLQPLWSGGWGEDAPPEDDGDYSDSSDNNN</sequence>
<evidence type="ECO:0000256" key="1">
    <source>
        <dbReference type="ARBA" id="ARBA00022574"/>
    </source>
</evidence>
<reference evidence="6 8" key="1">
    <citation type="submission" date="2024-04" db="EMBL/GenBank/DDBJ databases">
        <title>Genome assembly C_amara_ONT_v2.</title>
        <authorList>
            <person name="Yant L."/>
            <person name="Moore C."/>
            <person name="Slenker M."/>
        </authorList>
    </citation>
    <scope>NUCLEOTIDE SEQUENCE [LARGE SCALE GENOMIC DNA]</scope>
    <source>
        <tissue evidence="6">Leaf</tissue>
    </source>
</reference>
<keyword evidence="2" id="KW-0677">Repeat</keyword>
<dbReference type="PANTHER" id="PTHR44083:SF17">
    <property type="entry name" value="TRANSDUCIN FAMILY PROTEIN _ WD-40 REPEAT FAMILY PROTEIN"/>
    <property type="match status" value="1"/>
</dbReference>
<dbReference type="Pfam" id="PF00400">
    <property type="entry name" value="WD40"/>
    <property type="match status" value="1"/>
</dbReference>
<dbReference type="PROSITE" id="PS50896">
    <property type="entry name" value="LISH"/>
    <property type="match status" value="2"/>
</dbReference>
<dbReference type="InterPro" id="IPR006594">
    <property type="entry name" value="LisH"/>
</dbReference>
<dbReference type="EMBL" id="JBANAX010000305">
    <property type="protein sequence ID" value="KAL1214666.1"/>
    <property type="molecule type" value="Genomic_DNA"/>
</dbReference>
<organism evidence="6 8">
    <name type="scientific">Cardamine amara subsp. amara</name>
    <dbReference type="NCBI Taxonomy" id="228776"/>
    <lineage>
        <taxon>Eukaryota</taxon>
        <taxon>Viridiplantae</taxon>
        <taxon>Streptophyta</taxon>
        <taxon>Embryophyta</taxon>
        <taxon>Tracheophyta</taxon>
        <taxon>Spermatophyta</taxon>
        <taxon>Magnoliopsida</taxon>
        <taxon>eudicotyledons</taxon>
        <taxon>Gunneridae</taxon>
        <taxon>Pentapetalae</taxon>
        <taxon>rosids</taxon>
        <taxon>malvids</taxon>
        <taxon>Brassicales</taxon>
        <taxon>Brassicaceae</taxon>
        <taxon>Cardamineae</taxon>
        <taxon>Cardamine</taxon>
    </lineage>
</organism>
<dbReference type="InterPro" id="IPR036322">
    <property type="entry name" value="WD40_repeat_dom_sf"/>
</dbReference>
<evidence type="ECO:0000313" key="6">
    <source>
        <dbReference type="EMBL" id="KAL1214666.1"/>
    </source>
</evidence>
<dbReference type="Pfam" id="PF21889">
    <property type="entry name" value="TPR1-like_2nd"/>
    <property type="match status" value="2"/>
</dbReference>
<feature type="region of interest" description="Disordered" evidence="4">
    <location>
        <begin position="734"/>
        <end position="754"/>
    </location>
</feature>
<name>A0ABD1BIJ9_CARAN</name>